<dbReference type="NCBIfam" id="NF041646">
    <property type="entry name" value="VC0807_fam"/>
    <property type="match status" value="1"/>
</dbReference>
<sequence>MTTTAQPAAEPTAAPRFSPIRVLAPIARDVAVPIGAYFLLTGLGYSDFAGLLAGTLFSGAVLIIETIRSRRLEPFAAIMLGVFAFGLIGSLISGDPRMMIVKDSAGTAIVGIAFLISTMVGKPLTYLSARKALAAAGPAKLAEFEASYQANPAKRRGFNTLAMAWGVGLVAEATARILLAYQLPIHTMAWLSPVLSVIFFTPLIALSVRFVKRARRA</sequence>
<keyword evidence="1" id="KW-1133">Transmembrane helix</keyword>
<name>A0ABZ1YYZ7_9NOCA</name>
<accession>A0ABZ1YYZ7</accession>
<feature type="transmembrane region" description="Helical" evidence="1">
    <location>
        <begin position="189"/>
        <end position="211"/>
    </location>
</feature>
<organism evidence="2 3">
    <name type="scientific">Nocardia vinacea</name>
    <dbReference type="NCBI Taxonomy" id="96468"/>
    <lineage>
        <taxon>Bacteria</taxon>
        <taxon>Bacillati</taxon>
        <taxon>Actinomycetota</taxon>
        <taxon>Actinomycetes</taxon>
        <taxon>Mycobacteriales</taxon>
        <taxon>Nocardiaceae</taxon>
        <taxon>Nocardia</taxon>
    </lineage>
</organism>
<reference evidence="2" key="1">
    <citation type="submission" date="2022-10" db="EMBL/GenBank/DDBJ databases">
        <title>The complete genomes of actinobacterial strains from the NBC collection.</title>
        <authorList>
            <person name="Joergensen T.S."/>
            <person name="Alvarez Arevalo M."/>
            <person name="Sterndorff E.B."/>
            <person name="Faurdal D."/>
            <person name="Vuksanovic O."/>
            <person name="Mourched A.-S."/>
            <person name="Charusanti P."/>
            <person name="Shaw S."/>
            <person name="Blin K."/>
            <person name="Weber T."/>
        </authorList>
    </citation>
    <scope>NUCLEOTIDE SEQUENCE</scope>
    <source>
        <strain evidence="2">NBC_01482</strain>
    </source>
</reference>
<proteinExistence type="predicted"/>
<keyword evidence="1" id="KW-0812">Transmembrane</keyword>
<dbReference type="Proteomes" id="UP001432062">
    <property type="component" value="Chromosome"/>
</dbReference>
<keyword evidence="1" id="KW-0472">Membrane</keyword>
<feature type="transmembrane region" description="Helical" evidence="1">
    <location>
        <begin position="74"/>
        <end position="92"/>
    </location>
</feature>
<feature type="transmembrane region" description="Helical" evidence="1">
    <location>
        <begin position="48"/>
        <end position="67"/>
    </location>
</feature>
<evidence type="ECO:0000313" key="3">
    <source>
        <dbReference type="Proteomes" id="UP001432062"/>
    </source>
</evidence>
<gene>
    <name evidence="2" type="ORF">OG563_10100</name>
</gene>
<feature type="transmembrane region" description="Helical" evidence="1">
    <location>
        <begin position="161"/>
        <end position="183"/>
    </location>
</feature>
<dbReference type="RefSeq" id="WP_329412878.1">
    <property type="nucleotide sequence ID" value="NZ_CP109441.1"/>
</dbReference>
<feature type="transmembrane region" description="Helical" evidence="1">
    <location>
        <begin position="104"/>
        <end position="121"/>
    </location>
</feature>
<dbReference type="EMBL" id="CP109441">
    <property type="protein sequence ID" value="WUV48509.1"/>
    <property type="molecule type" value="Genomic_DNA"/>
</dbReference>
<protein>
    <recommendedName>
        <fullName evidence="4">Intracellular septation protein A</fullName>
    </recommendedName>
</protein>
<evidence type="ECO:0000256" key="1">
    <source>
        <dbReference type="SAM" id="Phobius"/>
    </source>
</evidence>
<evidence type="ECO:0008006" key="4">
    <source>
        <dbReference type="Google" id="ProtNLM"/>
    </source>
</evidence>
<evidence type="ECO:0000313" key="2">
    <source>
        <dbReference type="EMBL" id="WUV48509.1"/>
    </source>
</evidence>
<keyword evidence="3" id="KW-1185">Reference proteome</keyword>